<dbReference type="AlphaFoldDB" id="A0A2T0B7Q4"/>
<protein>
    <submittedName>
        <fullName evidence="1">Uncharacterized protein</fullName>
    </submittedName>
</protein>
<dbReference type="EMBL" id="PVXQ01000052">
    <property type="protein sequence ID" value="PRR79853.1"/>
    <property type="molecule type" value="Genomic_DNA"/>
</dbReference>
<sequence length="143" mass="16636">MKSIWKIGNDIVYEIRRTGNPKLLIDLFDVRTKEWKYHIVSNECGTFGVFGDLAKLSYIQGFKLIPTAIEIVNNQIDKDLITTALSLLLTCIETSNTTEIPNELLQQWTSINNKVNESNVEDSMKMWNAINRWYRIDESHNKR</sequence>
<dbReference type="RefSeq" id="WP_106061053.1">
    <property type="nucleotide sequence ID" value="NZ_PVXQ01000052.1"/>
</dbReference>
<gene>
    <name evidence="1" type="ORF">CLVI_31810</name>
</gene>
<evidence type="ECO:0000313" key="1">
    <source>
        <dbReference type="EMBL" id="PRR79853.1"/>
    </source>
</evidence>
<evidence type="ECO:0000313" key="2">
    <source>
        <dbReference type="Proteomes" id="UP000239471"/>
    </source>
</evidence>
<accession>A0A2T0B7Q4</accession>
<proteinExistence type="predicted"/>
<comment type="caution">
    <text evidence="1">The sequence shown here is derived from an EMBL/GenBank/DDBJ whole genome shotgun (WGS) entry which is preliminary data.</text>
</comment>
<dbReference type="Proteomes" id="UP000239471">
    <property type="component" value="Unassembled WGS sequence"/>
</dbReference>
<reference evidence="1 2" key="1">
    <citation type="submission" date="2018-03" db="EMBL/GenBank/DDBJ databases">
        <title>Genome sequence of Clostridium vincentii DSM 10228.</title>
        <authorList>
            <person name="Poehlein A."/>
            <person name="Daniel R."/>
        </authorList>
    </citation>
    <scope>NUCLEOTIDE SEQUENCE [LARGE SCALE GENOMIC DNA]</scope>
    <source>
        <strain evidence="1 2">DSM 10228</strain>
    </source>
</reference>
<organism evidence="1 2">
    <name type="scientific">Clostridium vincentii</name>
    <dbReference type="NCBI Taxonomy" id="52704"/>
    <lineage>
        <taxon>Bacteria</taxon>
        <taxon>Bacillati</taxon>
        <taxon>Bacillota</taxon>
        <taxon>Clostridia</taxon>
        <taxon>Eubacteriales</taxon>
        <taxon>Clostridiaceae</taxon>
        <taxon>Clostridium</taxon>
    </lineage>
</organism>
<keyword evidence="2" id="KW-1185">Reference proteome</keyword>
<name>A0A2T0B7Q4_9CLOT</name>